<feature type="non-terminal residue" evidence="1">
    <location>
        <position position="1"/>
    </location>
</feature>
<protein>
    <submittedName>
        <fullName evidence="1">Uncharacterized protein</fullName>
    </submittedName>
</protein>
<keyword evidence="2" id="KW-1185">Reference proteome</keyword>
<name>A0A430QUV7_SCHBO</name>
<proteinExistence type="predicted"/>
<evidence type="ECO:0000313" key="1">
    <source>
        <dbReference type="EMBL" id="RTG91482.1"/>
    </source>
</evidence>
<evidence type="ECO:0000313" key="2">
    <source>
        <dbReference type="Proteomes" id="UP000290809"/>
    </source>
</evidence>
<gene>
    <name evidence="1" type="ORF">DC041_0004999</name>
</gene>
<organism evidence="1 2">
    <name type="scientific">Schistosoma bovis</name>
    <name type="common">Blood fluke</name>
    <dbReference type="NCBI Taxonomy" id="6184"/>
    <lineage>
        <taxon>Eukaryota</taxon>
        <taxon>Metazoa</taxon>
        <taxon>Spiralia</taxon>
        <taxon>Lophotrochozoa</taxon>
        <taxon>Platyhelminthes</taxon>
        <taxon>Trematoda</taxon>
        <taxon>Digenea</taxon>
        <taxon>Strigeidida</taxon>
        <taxon>Schistosomatoidea</taxon>
        <taxon>Schistosomatidae</taxon>
        <taxon>Schistosoma</taxon>
    </lineage>
</organism>
<dbReference type="EMBL" id="QMKO01000009">
    <property type="protein sequence ID" value="RTG91482.1"/>
    <property type="molecule type" value="Genomic_DNA"/>
</dbReference>
<dbReference type="Proteomes" id="UP000290809">
    <property type="component" value="Unassembled WGS sequence"/>
</dbReference>
<reference evidence="1 2" key="1">
    <citation type="journal article" date="2019" name="PLoS Pathog.">
        <title>Genome sequence of the bovine parasite Schistosoma bovis Tanzania.</title>
        <authorList>
            <person name="Oey H."/>
            <person name="Zakrzewski M."/>
            <person name="Gobert G."/>
            <person name="Gravermann K."/>
            <person name="Stoye J."/>
            <person name="Jones M."/>
            <person name="Mcmanus D."/>
            <person name="Krause L."/>
        </authorList>
    </citation>
    <scope>NUCLEOTIDE SEQUENCE [LARGE SCALE GENOMIC DNA]</scope>
    <source>
        <strain evidence="1 2">TAN1997</strain>
    </source>
</reference>
<comment type="caution">
    <text evidence="1">The sequence shown here is derived from an EMBL/GenBank/DDBJ whole genome shotgun (WGS) entry which is preliminary data.</text>
</comment>
<accession>A0A430QUV7</accession>
<dbReference type="AlphaFoldDB" id="A0A430QUV7"/>
<sequence>YKVEQLKVFVALISKEIIIQKLIILFSLSSFLYKCPSKLQISESLYNLHSTISKAITQQFESRCTFNTILFKCNFSSLSCTILVIRSSIGYYFIWNWSSLSYAIVLHISIKSTIYKAYSNVYYTITYS</sequence>